<evidence type="ECO:0000313" key="2">
    <source>
        <dbReference type="Proteomes" id="UP000315295"/>
    </source>
</evidence>
<comment type="caution">
    <text evidence="1">The sequence shown here is derived from an EMBL/GenBank/DDBJ whole genome shotgun (WGS) entry which is preliminary data.</text>
</comment>
<reference evidence="1 2" key="1">
    <citation type="journal article" date="2019" name="G3 (Bethesda)">
        <title>Sequencing of a Wild Apple (Malus baccata) Genome Unravels the Differences Between Cultivated and Wild Apple Species Regarding Disease Resistance and Cold Tolerance.</title>
        <authorList>
            <person name="Chen X."/>
        </authorList>
    </citation>
    <scope>NUCLEOTIDE SEQUENCE [LARGE SCALE GENOMIC DNA]</scope>
    <source>
        <strain evidence="2">cv. Shandingzi</strain>
        <tissue evidence="1">Leaves</tissue>
    </source>
</reference>
<dbReference type="Proteomes" id="UP000315295">
    <property type="component" value="Unassembled WGS sequence"/>
</dbReference>
<dbReference type="EMBL" id="VIEB01000007">
    <property type="protein sequence ID" value="TQE13996.1"/>
    <property type="molecule type" value="Genomic_DNA"/>
</dbReference>
<proteinExistence type="predicted"/>
<evidence type="ECO:0000313" key="1">
    <source>
        <dbReference type="EMBL" id="TQE13996.1"/>
    </source>
</evidence>
<accession>A0A540NSH4</accession>
<name>A0A540NSH4_MALBA</name>
<dbReference type="AlphaFoldDB" id="A0A540NSH4"/>
<protein>
    <submittedName>
        <fullName evidence="1">Uncharacterized protein</fullName>
    </submittedName>
</protein>
<organism evidence="1 2">
    <name type="scientific">Malus baccata</name>
    <name type="common">Siberian crab apple</name>
    <name type="synonym">Pyrus baccata</name>
    <dbReference type="NCBI Taxonomy" id="106549"/>
    <lineage>
        <taxon>Eukaryota</taxon>
        <taxon>Viridiplantae</taxon>
        <taxon>Streptophyta</taxon>
        <taxon>Embryophyta</taxon>
        <taxon>Tracheophyta</taxon>
        <taxon>Spermatophyta</taxon>
        <taxon>Magnoliopsida</taxon>
        <taxon>eudicotyledons</taxon>
        <taxon>Gunneridae</taxon>
        <taxon>Pentapetalae</taxon>
        <taxon>rosids</taxon>
        <taxon>fabids</taxon>
        <taxon>Rosales</taxon>
        <taxon>Rosaceae</taxon>
        <taxon>Amygdaloideae</taxon>
        <taxon>Maleae</taxon>
        <taxon>Malus</taxon>
    </lineage>
</organism>
<sequence length="70" mass="7900">MLGVKITDKLYPRDLALEVGKMVPLRFSNKQSCRGSGSRDSENDASSIFEKAILLGVWLSRFGERCLFDF</sequence>
<keyword evidence="2" id="KW-1185">Reference proteome</keyword>
<gene>
    <name evidence="1" type="ORF">C1H46_000418</name>
</gene>